<organism evidence="1 2">
    <name type="scientific">Elysia crispata</name>
    <name type="common">lettuce slug</name>
    <dbReference type="NCBI Taxonomy" id="231223"/>
    <lineage>
        <taxon>Eukaryota</taxon>
        <taxon>Metazoa</taxon>
        <taxon>Spiralia</taxon>
        <taxon>Lophotrochozoa</taxon>
        <taxon>Mollusca</taxon>
        <taxon>Gastropoda</taxon>
        <taxon>Heterobranchia</taxon>
        <taxon>Euthyneura</taxon>
        <taxon>Panpulmonata</taxon>
        <taxon>Sacoglossa</taxon>
        <taxon>Placobranchoidea</taxon>
        <taxon>Plakobranchidae</taxon>
        <taxon>Elysia</taxon>
    </lineage>
</organism>
<reference evidence="1" key="1">
    <citation type="journal article" date="2023" name="G3 (Bethesda)">
        <title>A reference genome for the long-term kleptoplast-retaining sea slug Elysia crispata morphotype clarki.</title>
        <authorList>
            <person name="Eastman K.E."/>
            <person name="Pendleton A.L."/>
            <person name="Shaikh M.A."/>
            <person name="Suttiyut T."/>
            <person name="Ogas R."/>
            <person name="Tomko P."/>
            <person name="Gavelis G."/>
            <person name="Widhalm J.R."/>
            <person name="Wisecaver J.H."/>
        </authorList>
    </citation>
    <scope>NUCLEOTIDE SEQUENCE</scope>
    <source>
        <strain evidence="1">ECLA1</strain>
    </source>
</reference>
<evidence type="ECO:0000313" key="2">
    <source>
        <dbReference type="Proteomes" id="UP001283361"/>
    </source>
</evidence>
<comment type="caution">
    <text evidence="1">The sequence shown here is derived from an EMBL/GenBank/DDBJ whole genome shotgun (WGS) entry which is preliminary data.</text>
</comment>
<dbReference type="AlphaFoldDB" id="A0AAE1E780"/>
<dbReference type="EMBL" id="JAWDGP010001056">
    <property type="protein sequence ID" value="KAK3795448.1"/>
    <property type="molecule type" value="Genomic_DNA"/>
</dbReference>
<evidence type="ECO:0000313" key="1">
    <source>
        <dbReference type="EMBL" id="KAK3795448.1"/>
    </source>
</evidence>
<sequence length="127" mass="14051">MGEVEHARIPRRSVSPRHGAEWTIPAAEVKIPHSSKSRTITALFLWASGQKGYIRVKFLRLRKPFTVINNVMPGSPVVIHAIQADPPCPPQTVGGPRFLLTTDLVLGKIPLWPSSNLYLCLGRLPLL</sequence>
<keyword evidence="2" id="KW-1185">Reference proteome</keyword>
<accession>A0AAE1E780</accession>
<name>A0AAE1E780_9GAST</name>
<gene>
    <name evidence="1" type="ORF">RRG08_045438</name>
</gene>
<protein>
    <submittedName>
        <fullName evidence="1">Uncharacterized protein</fullName>
    </submittedName>
</protein>
<proteinExistence type="predicted"/>
<dbReference type="Proteomes" id="UP001283361">
    <property type="component" value="Unassembled WGS sequence"/>
</dbReference>